<sequence>MHISRHPKLILINILCYS</sequence>
<organism evidence="1">
    <name type="scientific">Rhizophora mucronata</name>
    <name type="common">Asiatic mangrove</name>
    <dbReference type="NCBI Taxonomy" id="61149"/>
    <lineage>
        <taxon>Eukaryota</taxon>
        <taxon>Viridiplantae</taxon>
        <taxon>Streptophyta</taxon>
        <taxon>Embryophyta</taxon>
        <taxon>Tracheophyta</taxon>
        <taxon>Spermatophyta</taxon>
        <taxon>Magnoliopsida</taxon>
        <taxon>eudicotyledons</taxon>
        <taxon>Gunneridae</taxon>
        <taxon>Pentapetalae</taxon>
        <taxon>rosids</taxon>
        <taxon>fabids</taxon>
        <taxon>Malpighiales</taxon>
        <taxon>Rhizophoraceae</taxon>
        <taxon>Rhizophora</taxon>
    </lineage>
</organism>
<name>A0A2P2IT12_RHIMU</name>
<evidence type="ECO:0000313" key="1">
    <source>
        <dbReference type="EMBL" id="MBW84369.1"/>
    </source>
</evidence>
<dbReference type="AlphaFoldDB" id="A0A2P2IT12"/>
<proteinExistence type="predicted"/>
<accession>A0A2P2IT12</accession>
<dbReference type="EMBL" id="GGEC01003886">
    <property type="protein sequence ID" value="MBW84369.1"/>
    <property type="molecule type" value="Transcribed_RNA"/>
</dbReference>
<protein>
    <submittedName>
        <fullName evidence="1">Uncharacterized protein</fullName>
    </submittedName>
</protein>
<reference evidence="1" key="1">
    <citation type="submission" date="2018-02" db="EMBL/GenBank/DDBJ databases">
        <title>Rhizophora mucronata_Transcriptome.</title>
        <authorList>
            <person name="Meera S.P."/>
            <person name="Sreeshan A."/>
            <person name="Augustine A."/>
        </authorList>
    </citation>
    <scope>NUCLEOTIDE SEQUENCE</scope>
    <source>
        <tissue evidence="1">Leaf</tissue>
    </source>
</reference>